<evidence type="ECO:0000313" key="1">
    <source>
        <dbReference type="EMBL" id="SUQ26025.1"/>
    </source>
</evidence>
<dbReference type="Pfam" id="PF12784">
    <property type="entry name" value="PDDEXK_2"/>
    <property type="match status" value="1"/>
</dbReference>
<name>A0A380S8C0_FIBSU</name>
<sequence>MQSRNKEYSDGSNENRTSVFDLHCIDSAQRRFIIEVQILFQENIVNRSIYYASQTIIAQGRRGKKYNYELNPVVTVVFMEFNVFADDRYIRRAKLREINGSCISDT</sequence>
<dbReference type="Proteomes" id="UP000255423">
    <property type="component" value="Unassembled WGS sequence"/>
</dbReference>
<feature type="non-terminal residue" evidence="1">
    <location>
        <position position="106"/>
    </location>
</feature>
<dbReference type="EMBL" id="UHJL01000005">
    <property type="protein sequence ID" value="SUQ26025.1"/>
    <property type="molecule type" value="Genomic_DNA"/>
</dbReference>
<organism evidence="1 2">
    <name type="scientific">Fibrobacter succinogenes</name>
    <name type="common">Bacteroides succinogenes</name>
    <dbReference type="NCBI Taxonomy" id="833"/>
    <lineage>
        <taxon>Bacteria</taxon>
        <taxon>Pseudomonadati</taxon>
        <taxon>Fibrobacterota</taxon>
        <taxon>Fibrobacteria</taxon>
        <taxon>Fibrobacterales</taxon>
        <taxon>Fibrobacteraceae</taxon>
        <taxon>Fibrobacter</taxon>
    </lineage>
</organism>
<accession>A0A380S8C0</accession>
<evidence type="ECO:0000313" key="2">
    <source>
        <dbReference type="Proteomes" id="UP000255423"/>
    </source>
</evidence>
<dbReference type="RefSeq" id="WP_181369114.1">
    <property type="nucleotide sequence ID" value="NZ_UHJL01000005.1"/>
</dbReference>
<gene>
    <name evidence="1" type="ORF">SAMN05661053_2829</name>
</gene>
<evidence type="ECO:0008006" key="3">
    <source>
        <dbReference type="Google" id="ProtNLM"/>
    </source>
</evidence>
<dbReference type="AlphaFoldDB" id="A0A380S8C0"/>
<proteinExistence type="predicted"/>
<reference evidence="1 2" key="1">
    <citation type="submission" date="2017-08" db="EMBL/GenBank/DDBJ databases">
        <authorList>
            <person name="de Groot N.N."/>
        </authorList>
    </citation>
    <scope>NUCLEOTIDE SEQUENCE [LARGE SCALE GENOMIC DNA]</scope>
    <source>
        <strain evidence="1 2">HM2</strain>
    </source>
</reference>
<protein>
    <recommendedName>
        <fullName evidence="3">PD-(D/E)XK nuclease family transposase</fullName>
    </recommendedName>
</protein>
<dbReference type="PANTHER" id="PTHR41317">
    <property type="entry name" value="PD-(D_E)XK NUCLEASE FAMILY TRANSPOSASE"/>
    <property type="match status" value="1"/>
</dbReference>
<dbReference type="PANTHER" id="PTHR41317:SF1">
    <property type="entry name" value="PD-(D_E)XK NUCLEASE FAMILY TRANSPOSASE"/>
    <property type="match status" value="1"/>
</dbReference>